<evidence type="ECO:0000313" key="3">
    <source>
        <dbReference type="Proteomes" id="UP000093053"/>
    </source>
</evidence>
<evidence type="ECO:0000256" key="1">
    <source>
        <dbReference type="SAM" id="MobiDB-lite"/>
    </source>
</evidence>
<sequence length="77" mass="8264">MTTVSSSATLKMTSSSFQNGCFFLGFFFENLGVEPSSPFEEDRDRDEGVEKRDVGSAGPSPAGGVVSQVDEESSFTR</sequence>
<protein>
    <submittedName>
        <fullName evidence="2">Uncharacterized protein</fullName>
    </submittedName>
</protein>
<keyword evidence="3" id="KW-1185">Reference proteome</keyword>
<gene>
    <name evidence="2" type="ORF">BBK82_10925</name>
</gene>
<dbReference type="Proteomes" id="UP000093053">
    <property type="component" value="Chromosome"/>
</dbReference>
<feature type="compositionally biased region" description="Basic and acidic residues" evidence="1">
    <location>
        <begin position="40"/>
        <end position="54"/>
    </location>
</feature>
<proteinExistence type="predicted"/>
<organism evidence="2 3">
    <name type="scientific">Lentzea guizhouensis</name>
    <dbReference type="NCBI Taxonomy" id="1586287"/>
    <lineage>
        <taxon>Bacteria</taxon>
        <taxon>Bacillati</taxon>
        <taxon>Actinomycetota</taxon>
        <taxon>Actinomycetes</taxon>
        <taxon>Pseudonocardiales</taxon>
        <taxon>Pseudonocardiaceae</taxon>
        <taxon>Lentzea</taxon>
    </lineage>
</organism>
<name>A0A1B2HFK8_9PSEU</name>
<reference evidence="2 3" key="1">
    <citation type="submission" date="2016-07" db="EMBL/GenBank/DDBJ databases">
        <title>Complete genome sequence of the Lentzea guizhouensis DHS C013.</title>
        <authorList>
            <person name="Cao C."/>
        </authorList>
    </citation>
    <scope>NUCLEOTIDE SEQUENCE [LARGE SCALE GENOMIC DNA]</scope>
    <source>
        <strain evidence="2 3">DHS C013</strain>
    </source>
</reference>
<evidence type="ECO:0000313" key="2">
    <source>
        <dbReference type="EMBL" id="ANZ36503.1"/>
    </source>
</evidence>
<dbReference type="AlphaFoldDB" id="A0A1B2HFK8"/>
<dbReference type="EMBL" id="CP016793">
    <property type="protein sequence ID" value="ANZ36503.1"/>
    <property type="molecule type" value="Genomic_DNA"/>
</dbReference>
<feature type="region of interest" description="Disordered" evidence="1">
    <location>
        <begin position="35"/>
        <end position="77"/>
    </location>
</feature>
<dbReference type="KEGG" id="led:BBK82_10925"/>
<accession>A0A1B2HFK8</accession>